<dbReference type="EMBL" id="JAODUO010004682">
    <property type="protein sequence ID" value="KAK2142976.1"/>
    <property type="molecule type" value="Genomic_DNA"/>
</dbReference>
<organism evidence="1 2">
    <name type="scientific">Ridgeia piscesae</name>
    <name type="common">Tubeworm</name>
    <dbReference type="NCBI Taxonomy" id="27915"/>
    <lineage>
        <taxon>Eukaryota</taxon>
        <taxon>Metazoa</taxon>
        <taxon>Spiralia</taxon>
        <taxon>Lophotrochozoa</taxon>
        <taxon>Annelida</taxon>
        <taxon>Polychaeta</taxon>
        <taxon>Sedentaria</taxon>
        <taxon>Canalipalpata</taxon>
        <taxon>Sabellida</taxon>
        <taxon>Siboglinidae</taxon>
        <taxon>Ridgeia</taxon>
    </lineage>
</organism>
<dbReference type="Proteomes" id="UP001209878">
    <property type="component" value="Unassembled WGS sequence"/>
</dbReference>
<accession>A0AAD9MT83</accession>
<comment type="caution">
    <text evidence="1">The sequence shown here is derived from an EMBL/GenBank/DDBJ whole genome shotgun (WGS) entry which is preliminary data.</text>
</comment>
<gene>
    <name evidence="1" type="ORF">NP493_4674g00004</name>
</gene>
<keyword evidence="2" id="KW-1185">Reference proteome</keyword>
<dbReference type="AlphaFoldDB" id="A0AAD9MT83"/>
<protein>
    <submittedName>
        <fullName evidence="1">Uncharacterized protein</fullName>
    </submittedName>
</protein>
<proteinExistence type="predicted"/>
<name>A0AAD9MT83_RIDPI</name>
<evidence type="ECO:0000313" key="2">
    <source>
        <dbReference type="Proteomes" id="UP001209878"/>
    </source>
</evidence>
<evidence type="ECO:0000313" key="1">
    <source>
        <dbReference type="EMBL" id="KAK2142976.1"/>
    </source>
</evidence>
<sequence length="484" mass="55370">MLGINLTIQLSESSSESKEGGHISELQLHALQRLRTEVEEYERYMDTITYYMDEETINAMRDNELVSNYVVNITIENKTTSDRSTMKPRTVRWLFQMGRDGHVTSTPRHLPIWYVLQAHYVECVCLRAHLRSIKDNNGSVTFTGLDKFDSMDQRLSFVRTHLASVVELVSFVLVTHWTHLRNVVENITLEVCHKKEQNQIWIENGSKTLHLRIPSSAESLPDIDEFFSERVREQIAISEQMKETVTDLRKKTQQFAKDLCRELGGSLAVGTIQEDDIIAGLSKESLRYLCPPNAILATSVIHQLPAMHKRVSRDCFVLTANQPPTSIWKWHVRVVTKNTSDKLRRLRFWIASEGFTDTQTGDRLLLAKDHKGNIMMHVNPNESVAGDKHVLGRWESFSLGEIVGDKRRVTAQRVDFLSYEGAMYRTSGGVEDFVKHLPNVVNVGWKVNGNSPAEVDVTRGVITVYASDCFRDPPLLYSPVWQRK</sequence>
<reference evidence="1" key="1">
    <citation type="journal article" date="2023" name="Mol. Biol. Evol.">
        <title>Third-Generation Sequencing Reveals the Adaptive Role of the Epigenome in Three Deep-Sea Polychaetes.</title>
        <authorList>
            <person name="Perez M."/>
            <person name="Aroh O."/>
            <person name="Sun Y."/>
            <person name="Lan Y."/>
            <person name="Juniper S.K."/>
            <person name="Young C.R."/>
            <person name="Angers B."/>
            <person name="Qian P.Y."/>
        </authorList>
    </citation>
    <scope>NUCLEOTIDE SEQUENCE</scope>
    <source>
        <strain evidence="1">R07B-5</strain>
    </source>
</reference>